<gene>
    <name evidence="1" type="ORF">L195_g038331</name>
</gene>
<feature type="non-terminal residue" evidence="1">
    <location>
        <position position="52"/>
    </location>
</feature>
<dbReference type="EMBL" id="ASHM01041729">
    <property type="protein sequence ID" value="PNX82302.1"/>
    <property type="molecule type" value="Genomic_DNA"/>
</dbReference>
<evidence type="ECO:0000313" key="1">
    <source>
        <dbReference type="EMBL" id="PNX82302.1"/>
    </source>
</evidence>
<dbReference type="AlphaFoldDB" id="A0A2K3LUT3"/>
<reference evidence="1 2" key="2">
    <citation type="journal article" date="2017" name="Front. Plant Sci.">
        <title>Gene Classification and Mining of Molecular Markers Useful in Red Clover (Trifolium pratense) Breeding.</title>
        <authorList>
            <person name="Istvanek J."/>
            <person name="Dluhosova J."/>
            <person name="Dluhos P."/>
            <person name="Patkova L."/>
            <person name="Nedelnik J."/>
            <person name="Repkova J."/>
        </authorList>
    </citation>
    <scope>NUCLEOTIDE SEQUENCE [LARGE SCALE GENOMIC DNA]</scope>
    <source>
        <strain evidence="2">cv. Tatra</strain>
        <tissue evidence="1">Young leaves</tissue>
    </source>
</reference>
<proteinExistence type="predicted"/>
<comment type="caution">
    <text evidence="1">The sequence shown here is derived from an EMBL/GenBank/DDBJ whole genome shotgun (WGS) entry which is preliminary data.</text>
</comment>
<reference evidence="1 2" key="1">
    <citation type="journal article" date="2014" name="Am. J. Bot.">
        <title>Genome assembly and annotation for red clover (Trifolium pratense; Fabaceae).</title>
        <authorList>
            <person name="Istvanek J."/>
            <person name="Jaros M."/>
            <person name="Krenek A."/>
            <person name="Repkova J."/>
        </authorList>
    </citation>
    <scope>NUCLEOTIDE SEQUENCE [LARGE SCALE GENOMIC DNA]</scope>
    <source>
        <strain evidence="2">cv. Tatra</strain>
        <tissue evidence="1">Young leaves</tissue>
    </source>
</reference>
<accession>A0A2K3LUT3</accession>
<protein>
    <submittedName>
        <fullName evidence="1">Kinesin-4-like protein</fullName>
    </submittedName>
</protein>
<evidence type="ECO:0000313" key="2">
    <source>
        <dbReference type="Proteomes" id="UP000236291"/>
    </source>
</evidence>
<organism evidence="1 2">
    <name type="scientific">Trifolium pratense</name>
    <name type="common">Red clover</name>
    <dbReference type="NCBI Taxonomy" id="57577"/>
    <lineage>
        <taxon>Eukaryota</taxon>
        <taxon>Viridiplantae</taxon>
        <taxon>Streptophyta</taxon>
        <taxon>Embryophyta</taxon>
        <taxon>Tracheophyta</taxon>
        <taxon>Spermatophyta</taxon>
        <taxon>Magnoliopsida</taxon>
        <taxon>eudicotyledons</taxon>
        <taxon>Gunneridae</taxon>
        <taxon>Pentapetalae</taxon>
        <taxon>rosids</taxon>
        <taxon>fabids</taxon>
        <taxon>Fabales</taxon>
        <taxon>Fabaceae</taxon>
        <taxon>Papilionoideae</taxon>
        <taxon>50 kb inversion clade</taxon>
        <taxon>NPAAA clade</taxon>
        <taxon>Hologalegina</taxon>
        <taxon>IRL clade</taxon>
        <taxon>Trifolieae</taxon>
        <taxon>Trifolium</taxon>
    </lineage>
</organism>
<dbReference type="Proteomes" id="UP000236291">
    <property type="component" value="Unassembled WGS sequence"/>
</dbReference>
<name>A0A2K3LUT3_TRIPR</name>
<sequence>MPQEGSQNSFFTSPSKRGLKGLVSMNIKEVSSPAIEESFNDYDFAHRKAEEA</sequence>